<dbReference type="RefSeq" id="WP_203303946.1">
    <property type="nucleotide sequence ID" value="NZ_JAAEBW010000020.1"/>
</dbReference>
<keyword evidence="1" id="KW-0732">Signal</keyword>
<gene>
    <name evidence="2" type="ORF">GYN02_22145</name>
</gene>
<organism evidence="2 3">
    <name type="scientific">Pseudomonas weihenstephanensis</name>
    <dbReference type="NCBI Taxonomy" id="1608994"/>
    <lineage>
        <taxon>Bacteria</taxon>
        <taxon>Pseudomonadati</taxon>
        <taxon>Pseudomonadota</taxon>
        <taxon>Gammaproteobacteria</taxon>
        <taxon>Pseudomonadales</taxon>
        <taxon>Pseudomonadaceae</taxon>
        <taxon>Pseudomonas</taxon>
    </lineage>
</organism>
<keyword evidence="3" id="KW-1185">Reference proteome</keyword>
<accession>A0ABS1ZPF9</accession>
<evidence type="ECO:0000313" key="2">
    <source>
        <dbReference type="EMBL" id="MBM1197871.1"/>
    </source>
</evidence>
<proteinExistence type="predicted"/>
<evidence type="ECO:0000256" key="1">
    <source>
        <dbReference type="SAM" id="SignalP"/>
    </source>
</evidence>
<feature type="signal peptide" evidence="1">
    <location>
        <begin position="1"/>
        <end position="21"/>
    </location>
</feature>
<sequence length="68" mass="7306">MRRCSLPLFPTSALLCASVAAQTHEVKMLTCGAAGSMLYEPSYLQIAPTLPKRALDRLSGALEQQVAQ</sequence>
<comment type="caution">
    <text evidence="2">The sequence shown here is derived from an EMBL/GenBank/DDBJ whole genome shotgun (WGS) entry which is preliminary data.</text>
</comment>
<protein>
    <recommendedName>
        <fullName evidence="4">ABC transporter substrate-binding protein</fullName>
    </recommendedName>
</protein>
<evidence type="ECO:0000313" key="3">
    <source>
        <dbReference type="Proteomes" id="UP000809529"/>
    </source>
</evidence>
<dbReference type="EMBL" id="JAAEBW010000020">
    <property type="protein sequence ID" value="MBM1197871.1"/>
    <property type="molecule type" value="Genomic_DNA"/>
</dbReference>
<feature type="chain" id="PRO_5046542930" description="ABC transporter substrate-binding protein" evidence="1">
    <location>
        <begin position="22"/>
        <end position="68"/>
    </location>
</feature>
<evidence type="ECO:0008006" key="4">
    <source>
        <dbReference type="Google" id="ProtNLM"/>
    </source>
</evidence>
<reference evidence="2 3" key="1">
    <citation type="submission" date="2020-01" db="EMBL/GenBank/DDBJ databases">
        <title>Comparative genomics of meat spoilage bacteria.</title>
        <authorList>
            <person name="Hilgarth M."/>
            <person name="Vogel R.F."/>
        </authorList>
    </citation>
    <scope>NUCLEOTIDE SEQUENCE [LARGE SCALE GENOMIC DNA]</scope>
    <source>
        <strain evidence="2 3">TMW2.2077</strain>
    </source>
</reference>
<name>A0ABS1ZPF9_9PSED</name>
<dbReference type="Proteomes" id="UP000809529">
    <property type="component" value="Unassembled WGS sequence"/>
</dbReference>